<dbReference type="CDD" id="cd01460">
    <property type="entry name" value="vWA_midasin"/>
    <property type="match status" value="1"/>
</dbReference>
<dbReference type="GO" id="GO:0030687">
    <property type="term" value="C:preribosome, large subunit precursor"/>
    <property type="evidence" value="ECO:0007669"/>
    <property type="project" value="TreeGrafter"/>
</dbReference>
<dbReference type="FunFam" id="3.40.50.410:FF:000028">
    <property type="entry name" value="Midasin"/>
    <property type="match status" value="1"/>
</dbReference>
<keyword evidence="1" id="KW-0547">Nucleotide-binding</keyword>
<dbReference type="InParanoid" id="A0A482X1Q9"/>
<dbReference type="OrthoDB" id="422220at2759"/>
<dbReference type="Pfam" id="PF00092">
    <property type="entry name" value="VWA"/>
    <property type="match status" value="1"/>
</dbReference>
<dbReference type="EMBL" id="QKKF02020490">
    <property type="protein sequence ID" value="RZF39131.1"/>
    <property type="molecule type" value="Genomic_DNA"/>
</dbReference>
<feature type="domain" description="VWFA" evidence="4">
    <location>
        <begin position="174"/>
        <end position="371"/>
    </location>
</feature>
<dbReference type="GO" id="GO:0000055">
    <property type="term" value="P:ribosomal large subunit export from nucleus"/>
    <property type="evidence" value="ECO:0007669"/>
    <property type="project" value="TreeGrafter"/>
</dbReference>
<accession>A0A482X1Q9</accession>
<evidence type="ECO:0000256" key="2">
    <source>
        <dbReference type="ARBA" id="ARBA00022840"/>
    </source>
</evidence>
<keyword evidence="6" id="KW-1185">Reference proteome</keyword>
<dbReference type="GO" id="GO:0005634">
    <property type="term" value="C:nucleus"/>
    <property type="evidence" value="ECO:0007669"/>
    <property type="project" value="TreeGrafter"/>
</dbReference>
<reference evidence="5 6" key="1">
    <citation type="journal article" date="2017" name="Gigascience">
        <title>Genome sequence of the small brown planthopper, Laodelphax striatellus.</title>
        <authorList>
            <person name="Zhu J."/>
            <person name="Jiang F."/>
            <person name="Wang X."/>
            <person name="Yang P."/>
            <person name="Bao Y."/>
            <person name="Zhao W."/>
            <person name="Wang W."/>
            <person name="Lu H."/>
            <person name="Wang Q."/>
            <person name="Cui N."/>
            <person name="Li J."/>
            <person name="Chen X."/>
            <person name="Luo L."/>
            <person name="Yu J."/>
            <person name="Kang L."/>
            <person name="Cui F."/>
        </authorList>
    </citation>
    <scope>NUCLEOTIDE SEQUENCE [LARGE SCALE GENOMIC DNA]</scope>
    <source>
        <strain evidence="5">Lst14</strain>
    </source>
</reference>
<dbReference type="GO" id="GO:0005524">
    <property type="term" value="F:ATP binding"/>
    <property type="evidence" value="ECO:0007669"/>
    <property type="project" value="UniProtKB-KW"/>
</dbReference>
<evidence type="ECO:0000313" key="5">
    <source>
        <dbReference type="EMBL" id="RZF39131.1"/>
    </source>
</evidence>
<name>A0A482X1Q9_LAOST</name>
<dbReference type="Gene3D" id="3.40.50.410">
    <property type="entry name" value="von Willebrand factor, type A domain"/>
    <property type="match status" value="1"/>
</dbReference>
<protein>
    <recommendedName>
        <fullName evidence="4">VWFA domain-containing protein</fullName>
    </recommendedName>
</protein>
<dbReference type="InterPro" id="IPR036465">
    <property type="entry name" value="vWFA_dom_sf"/>
</dbReference>
<dbReference type="GO" id="GO:0000027">
    <property type="term" value="P:ribosomal large subunit assembly"/>
    <property type="evidence" value="ECO:0007669"/>
    <property type="project" value="TreeGrafter"/>
</dbReference>
<dbReference type="InterPro" id="IPR002035">
    <property type="entry name" value="VWF_A"/>
</dbReference>
<dbReference type="PROSITE" id="PS50234">
    <property type="entry name" value="VWFA"/>
    <property type="match status" value="1"/>
</dbReference>
<dbReference type="AlphaFoldDB" id="A0A482X1Q9"/>
<proteinExistence type="predicted"/>
<evidence type="ECO:0000256" key="1">
    <source>
        <dbReference type="ARBA" id="ARBA00022741"/>
    </source>
</evidence>
<organism evidence="5 6">
    <name type="scientific">Laodelphax striatellus</name>
    <name type="common">Small brown planthopper</name>
    <name type="synonym">Delphax striatella</name>
    <dbReference type="NCBI Taxonomy" id="195883"/>
    <lineage>
        <taxon>Eukaryota</taxon>
        <taxon>Metazoa</taxon>
        <taxon>Ecdysozoa</taxon>
        <taxon>Arthropoda</taxon>
        <taxon>Hexapoda</taxon>
        <taxon>Insecta</taxon>
        <taxon>Pterygota</taxon>
        <taxon>Neoptera</taxon>
        <taxon>Paraneoptera</taxon>
        <taxon>Hemiptera</taxon>
        <taxon>Auchenorrhyncha</taxon>
        <taxon>Fulgoroidea</taxon>
        <taxon>Delphacidae</taxon>
        <taxon>Criomorphinae</taxon>
        <taxon>Laodelphax</taxon>
    </lineage>
</organism>
<feature type="compositionally biased region" description="Basic and acidic residues" evidence="3">
    <location>
        <begin position="10"/>
        <end position="35"/>
    </location>
</feature>
<dbReference type="Proteomes" id="UP000291343">
    <property type="component" value="Unassembled WGS sequence"/>
</dbReference>
<comment type="caution">
    <text evidence="5">The sequence shown here is derived from an EMBL/GenBank/DDBJ whole genome shotgun (WGS) entry which is preliminary data.</text>
</comment>
<dbReference type="SMR" id="A0A482X1Q9"/>
<gene>
    <name evidence="5" type="ORF">LSTR_LSTR005759</name>
</gene>
<dbReference type="PANTHER" id="PTHR48103">
    <property type="entry name" value="MIDASIN-RELATED"/>
    <property type="match status" value="1"/>
</dbReference>
<dbReference type="STRING" id="195883.A0A482X1Q9"/>
<feature type="region of interest" description="Disordered" evidence="3">
    <location>
        <begin position="1"/>
        <end position="35"/>
    </location>
</feature>
<evidence type="ECO:0000256" key="3">
    <source>
        <dbReference type="SAM" id="MobiDB-lite"/>
    </source>
</evidence>
<evidence type="ECO:0000259" key="4">
    <source>
        <dbReference type="PROSITE" id="PS50234"/>
    </source>
</evidence>
<evidence type="ECO:0000313" key="6">
    <source>
        <dbReference type="Proteomes" id="UP000291343"/>
    </source>
</evidence>
<sequence>MLGEELLPTKSEEEDRRKDNKKKEERKKGEGMDVDMESKMEITGEVVETETVARGAESTFHTKLDELKELSAGVGLSEMRSNLEDRMGSWLQAPATDEATEVWGRLSGVVTSLAAELSEQLRLVLEPTTASRLKGDFRTGRRINMRKVIPYIASQFRKDKIWLRRTKPSKRDYQVVLAIDDSSSMSDNHSKQLAFESLALVSKALTLLEVGQLCVVSFGEKPKVLHPLSEPFTESSGAKLMQQLLFDQQKTQVGSLLEFACDLLSGGGGSAASSAAPAQLLVIVSDGRGVMDEGEARVRAAVRRARLQNVFTVFVVIDNPTNKDSILDIRMPKFVDGKLLGISSYMDSFPFPFYLILRDINGLPMVLSDALRQWFELVSNLV</sequence>
<keyword evidence="2" id="KW-0067">ATP-binding</keyword>
<dbReference type="SUPFAM" id="SSF53300">
    <property type="entry name" value="vWA-like"/>
    <property type="match status" value="1"/>
</dbReference>
<dbReference type="PANTHER" id="PTHR48103:SF2">
    <property type="entry name" value="MIDASIN"/>
    <property type="match status" value="1"/>
</dbReference>
<dbReference type="SMART" id="SM00327">
    <property type="entry name" value="VWA"/>
    <property type="match status" value="1"/>
</dbReference>